<dbReference type="Proteomes" id="UP000249464">
    <property type="component" value="Unassembled WGS sequence"/>
</dbReference>
<proteinExistence type="predicted"/>
<sequence length="65" mass="7246">MPNSLPGVKPVRMKNDDEPKRSKAASWDNGCDGLVVAICYAWRLDDTYSLEREVGLPADPGVRRE</sequence>
<gene>
    <name evidence="2" type="primary">BQ5605_C007g04550</name>
    <name evidence="2" type="ORF">BQ5605_C007G04550</name>
</gene>
<evidence type="ECO:0000256" key="1">
    <source>
        <dbReference type="SAM" id="MobiDB-lite"/>
    </source>
</evidence>
<dbReference type="AlphaFoldDB" id="A0A2X0M7D9"/>
<feature type="region of interest" description="Disordered" evidence="1">
    <location>
        <begin position="1"/>
        <end position="26"/>
    </location>
</feature>
<evidence type="ECO:0000313" key="2">
    <source>
        <dbReference type="EMBL" id="SGY61342.1"/>
    </source>
</evidence>
<dbReference type="EMBL" id="FQNC01000045">
    <property type="protein sequence ID" value="SGY61342.1"/>
    <property type="molecule type" value="Genomic_DNA"/>
</dbReference>
<accession>A0A2X0M7D9</accession>
<evidence type="ECO:0000313" key="3">
    <source>
        <dbReference type="Proteomes" id="UP000249464"/>
    </source>
</evidence>
<protein>
    <submittedName>
        <fullName evidence="2">BQ5605_C007g04550 protein</fullName>
    </submittedName>
</protein>
<keyword evidence="3" id="KW-1185">Reference proteome</keyword>
<name>A0A2X0M7D9_9BASI</name>
<reference evidence="2 3" key="1">
    <citation type="submission" date="2016-11" db="EMBL/GenBank/DDBJ databases">
        <authorList>
            <person name="Jaros S."/>
            <person name="Januszkiewicz K."/>
            <person name="Wedrychowicz H."/>
        </authorList>
    </citation>
    <scope>NUCLEOTIDE SEQUENCE [LARGE SCALE GENOMIC DNA]</scope>
</reference>
<organism evidence="2 3">
    <name type="scientific">Microbotryum silenes-dioicae</name>
    <dbReference type="NCBI Taxonomy" id="796604"/>
    <lineage>
        <taxon>Eukaryota</taxon>
        <taxon>Fungi</taxon>
        <taxon>Dikarya</taxon>
        <taxon>Basidiomycota</taxon>
        <taxon>Pucciniomycotina</taxon>
        <taxon>Microbotryomycetes</taxon>
        <taxon>Microbotryales</taxon>
        <taxon>Microbotryaceae</taxon>
        <taxon>Microbotryum</taxon>
    </lineage>
</organism>